<keyword evidence="1" id="KW-0472">Membrane</keyword>
<evidence type="ECO:0000256" key="1">
    <source>
        <dbReference type="SAM" id="Phobius"/>
    </source>
</evidence>
<feature type="transmembrane region" description="Helical" evidence="1">
    <location>
        <begin position="6"/>
        <end position="22"/>
    </location>
</feature>
<feature type="transmembrane region" description="Helical" evidence="1">
    <location>
        <begin position="58"/>
        <end position="80"/>
    </location>
</feature>
<keyword evidence="1" id="KW-0812">Transmembrane</keyword>
<dbReference type="EMBL" id="BAAAOR010000017">
    <property type="protein sequence ID" value="GAA1519201.1"/>
    <property type="molecule type" value="Genomic_DNA"/>
</dbReference>
<proteinExistence type="predicted"/>
<feature type="transmembrane region" description="Helical" evidence="1">
    <location>
        <begin position="143"/>
        <end position="163"/>
    </location>
</feature>
<keyword evidence="3" id="KW-1185">Reference proteome</keyword>
<keyword evidence="1" id="KW-1133">Transmembrane helix</keyword>
<dbReference type="RefSeq" id="WP_141003256.1">
    <property type="nucleotide sequence ID" value="NZ_BAAAOR010000017.1"/>
</dbReference>
<comment type="caution">
    <text evidence="2">The sequence shown here is derived from an EMBL/GenBank/DDBJ whole genome shotgun (WGS) entry which is preliminary data.</text>
</comment>
<reference evidence="2 3" key="1">
    <citation type="journal article" date="2019" name="Int. J. Syst. Evol. Microbiol.">
        <title>The Global Catalogue of Microorganisms (GCM) 10K type strain sequencing project: providing services to taxonomists for standard genome sequencing and annotation.</title>
        <authorList>
            <consortium name="The Broad Institute Genomics Platform"/>
            <consortium name="The Broad Institute Genome Sequencing Center for Infectious Disease"/>
            <person name="Wu L."/>
            <person name="Ma J."/>
        </authorList>
    </citation>
    <scope>NUCLEOTIDE SEQUENCE [LARGE SCALE GENOMIC DNA]</scope>
    <source>
        <strain evidence="2 3">JCM 14942</strain>
    </source>
</reference>
<accession>A0ABN2AIQ0</accession>
<organism evidence="2 3">
    <name type="scientific">Nocardioides humi</name>
    <dbReference type="NCBI Taxonomy" id="449461"/>
    <lineage>
        <taxon>Bacteria</taxon>
        <taxon>Bacillati</taxon>
        <taxon>Actinomycetota</taxon>
        <taxon>Actinomycetes</taxon>
        <taxon>Propionibacteriales</taxon>
        <taxon>Nocardioidaceae</taxon>
        <taxon>Nocardioides</taxon>
    </lineage>
</organism>
<feature type="transmembrane region" description="Helical" evidence="1">
    <location>
        <begin position="87"/>
        <end position="107"/>
    </location>
</feature>
<name>A0ABN2AIQ0_9ACTN</name>
<protein>
    <submittedName>
        <fullName evidence="2">Uncharacterized protein</fullName>
    </submittedName>
</protein>
<feature type="transmembrane region" description="Helical" evidence="1">
    <location>
        <begin position="113"/>
        <end position="131"/>
    </location>
</feature>
<sequence length="198" mass="20856">MLDPQWVLVGASLGLVGSVRYAMAIVKGQVRPNLVTWTLWAAAPMIGFSAQLDSGVGWPAVMTLAAGLGPVLVIATSVICRDHRARVGVFDMGCGIIAVAALAVWLGLGDAPLAVLFAVAADAIAALPTVAKAWRFPESENTVFYVLVAIGASITLMTISSWAPQAWAFAAYQLTICVFLVLLLHLRRAVQRDSVGLV</sequence>
<dbReference type="Proteomes" id="UP001500842">
    <property type="component" value="Unassembled WGS sequence"/>
</dbReference>
<evidence type="ECO:0000313" key="3">
    <source>
        <dbReference type="Proteomes" id="UP001500842"/>
    </source>
</evidence>
<gene>
    <name evidence="2" type="ORF">GCM10009788_23990</name>
</gene>
<feature type="transmembrane region" description="Helical" evidence="1">
    <location>
        <begin position="169"/>
        <end position="186"/>
    </location>
</feature>
<evidence type="ECO:0000313" key="2">
    <source>
        <dbReference type="EMBL" id="GAA1519201.1"/>
    </source>
</evidence>